<evidence type="ECO:0000256" key="1">
    <source>
        <dbReference type="SAM" id="MobiDB-lite"/>
    </source>
</evidence>
<feature type="transmembrane region" description="Helical" evidence="2">
    <location>
        <begin position="6"/>
        <end position="24"/>
    </location>
</feature>
<dbReference type="EMBL" id="CABVGP010000002">
    <property type="protein sequence ID" value="VVJ20111.1"/>
    <property type="molecule type" value="Genomic_DNA"/>
</dbReference>
<keyword evidence="2" id="KW-1133">Transmembrane helix</keyword>
<dbReference type="RefSeq" id="WP_155545270.1">
    <property type="nucleotide sequence ID" value="NZ_CABVGP010000002.1"/>
</dbReference>
<evidence type="ECO:0000256" key="2">
    <source>
        <dbReference type="SAM" id="Phobius"/>
    </source>
</evidence>
<feature type="region of interest" description="Disordered" evidence="1">
    <location>
        <begin position="31"/>
        <end position="74"/>
    </location>
</feature>
<gene>
    <name evidence="3" type="ORF">AA23TX_05132</name>
</gene>
<keyword evidence="2" id="KW-0472">Membrane</keyword>
<organism evidence="3 4">
    <name type="scientific">Amycolatopsis camponoti</name>
    <dbReference type="NCBI Taxonomy" id="2606593"/>
    <lineage>
        <taxon>Bacteria</taxon>
        <taxon>Bacillati</taxon>
        <taxon>Actinomycetota</taxon>
        <taxon>Actinomycetes</taxon>
        <taxon>Pseudonocardiales</taxon>
        <taxon>Pseudonocardiaceae</taxon>
        <taxon>Amycolatopsis</taxon>
    </lineage>
</organism>
<reference evidence="3 4" key="1">
    <citation type="submission" date="2019-09" db="EMBL/GenBank/DDBJ databases">
        <authorList>
            <person name="Leyn A S."/>
        </authorList>
    </citation>
    <scope>NUCLEOTIDE SEQUENCE [LARGE SCALE GENOMIC DNA]</scope>
    <source>
        <strain evidence="3">AA231_1</strain>
    </source>
</reference>
<proteinExistence type="predicted"/>
<dbReference type="AlphaFoldDB" id="A0A6I8LT11"/>
<sequence length="74" mass="8118">MGFFIGIGVVLAVLLVIGLVMDRLDRKRGVKHGMLRPGGRRPNIGDAGSVGNDLSTYEPRVRGDDRRAPREDDM</sequence>
<name>A0A6I8LT11_9PSEU</name>
<feature type="compositionally biased region" description="Basic and acidic residues" evidence="1">
    <location>
        <begin position="59"/>
        <end position="74"/>
    </location>
</feature>
<evidence type="ECO:0000313" key="4">
    <source>
        <dbReference type="Proteomes" id="UP000399805"/>
    </source>
</evidence>
<evidence type="ECO:0000313" key="3">
    <source>
        <dbReference type="EMBL" id="VVJ20111.1"/>
    </source>
</evidence>
<accession>A0A6I8LT11</accession>
<dbReference type="Proteomes" id="UP000399805">
    <property type="component" value="Unassembled WGS sequence"/>
</dbReference>
<keyword evidence="2" id="KW-0812">Transmembrane</keyword>
<protein>
    <submittedName>
        <fullName evidence="3">Uncharacterized protein</fullName>
    </submittedName>
</protein>
<keyword evidence="4" id="KW-1185">Reference proteome</keyword>